<comment type="similarity">
    <text evidence="1">Belongs to the myoviridae tail sheath protein family.</text>
</comment>
<evidence type="ECO:0000313" key="3">
    <source>
        <dbReference type="EMBL" id="MQT14388.1"/>
    </source>
</evidence>
<dbReference type="Proteomes" id="UP000332515">
    <property type="component" value="Unassembled WGS sequence"/>
</dbReference>
<comment type="caution">
    <text evidence="3">The sequence shown here is derived from an EMBL/GenBank/DDBJ whole genome shotgun (WGS) entry which is preliminary data.</text>
</comment>
<dbReference type="RefSeq" id="WP_153485014.1">
    <property type="nucleotide sequence ID" value="NZ_VWNA01000001.1"/>
</dbReference>
<sequence>MAIAFDEIAYDIYKPGTQLEVAPRYDRKGLVEYPARGLLVVQQLASGTAIPGQKYQITRPEQGTVLFGAGSIGEAMVKAWKRTNRTTPLYAVGMLDAASATASTSTLTITGTATAGGVIALYIDDQRIPVTITAGMTAAQAATAAAAAVTGYSVPLIVTATAATTVVTFTSKHKGECGNFIPIAHSRREGDAVPAGLTLALTAMSGGATNPTIQTVYDAYNAEWFTDWVAPWVDATNLTATAAEMAERYIASARRDAHFYTASAGTFAALTTLAGLSNSPFITILGLNGSNSAPWRIAAAAAGLAAFQLANDPARQLRGLTLAGISAPLAPSRFLDDEWELLLRAGITSLISNDDGTVAIDRMVTTYKTNSAGVPDRRTYLDVMIPKTMSRIRYDWRVYVSLLYPRHKLADDGSRAAANADAVVTPGRLLATWGGRCTLYEDRGWIEGSSGSGGTTAMAVFERDGDDRNRVNSRQPVTIIGNMMVLAGRLEFFA</sequence>
<evidence type="ECO:0000313" key="4">
    <source>
        <dbReference type="Proteomes" id="UP000332515"/>
    </source>
</evidence>
<protein>
    <submittedName>
        <fullName evidence="3">Phage tail protein</fullName>
    </submittedName>
</protein>
<dbReference type="AlphaFoldDB" id="A0A6A7Y8T2"/>
<dbReference type="InterPro" id="IPR035089">
    <property type="entry name" value="Phage_sheath_subtilisin"/>
</dbReference>
<keyword evidence="4" id="KW-1185">Reference proteome</keyword>
<accession>A0A6A7Y8T2</accession>
<evidence type="ECO:0000259" key="2">
    <source>
        <dbReference type="Pfam" id="PF04984"/>
    </source>
</evidence>
<evidence type="ECO:0000256" key="1">
    <source>
        <dbReference type="ARBA" id="ARBA00008005"/>
    </source>
</evidence>
<proteinExistence type="inferred from homology"/>
<organism evidence="3 4">
    <name type="scientific">Segnochrobactrum spirostomi</name>
    <dbReference type="NCBI Taxonomy" id="2608987"/>
    <lineage>
        <taxon>Bacteria</taxon>
        <taxon>Pseudomonadati</taxon>
        <taxon>Pseudomonadota</taxon>
        <taxon>Alphaproteobacteria</taxon>
        <taxon>Hyphomicrobiales</taxon>
        <taxon>Segnochrobactraceae</taxon>
        <taxon>Segnochrobactrum</taxon>
    </lineage>
</organism>
<feature type="domain" description="Tail sheath protein subtilisin-like" evidence="2">
    <location>
        <begin position="206"/>
        <end position="366"/>
    </location>
</feature>
<dbReference type="Pfam" id="PF04984">
    <property type="entry name" value="Phage_sheath_1"/>
    <property type="match status" value="1"/>
</dbReference>
<gene>
    <name evidence="3" type="ORF">F0357_17380</name>
</gene>
<reference evidence="3 4" key="1">
    <citation type="submission" date="2019-09" db="EMBL/GenBank/DDBJ databases">
        <title>Segnochrobactrum spirostomi gen. nov., sp. nov., isolated from the ciliate Spirostomum cf. yagiui and description of a novel family, Segnochrobactraceae fam. nov. within the order Rhizobiales of the class Alphaproteobacteria.</title>
        <authorList>
            <person name="Akter S."/>
            <person name="Shazib S.U.A."/>
            <person name="Shin M.K."/>
        </authorList>
    </citation>
    <scope>NUCLEOTIDE SEQUENCE [LARGE SCALE GENOMIC DNA]</scope>
    <source>
        <strain evidence="3 4">Sp-1</strain>
    </source>
</reference>
<dbReference type="EMBL" id="VWNA01000001">
    <property type="protein sequence ID" value="MQT14388.1"/>
    <property type="molecule type" value="Genomic_DNA"/>
</dbReference>
<name>A0A6A7Y8T2_9HYPH</name>